<name>A0AAU8HZ77_9CAUD</name>
<proteinExistence type="predicted"/>
<accession>A0AAU8HZ77</accession>
<dbReference type="EMBL" id="PP895363">
    <property type="protein sequence ID" value="XCI78028.1"/>
    <property type="molecule type" value="Genomic_DNA"/>
</dbReference>
<protein>
    <submittedName>
        <fullName evidence="1">Uncharacterized protein</fullName>
    </submittedName>
</protein>
<sequence>MLIRVYKGKDAILVRYDGELRVAPMGVSWLGRGFISMVTDLRHLYSYDPITEKQLAGLEILLEEVC</sequence>
<reference evidence="1" key="1">
    <citation type="submission" date="2024-06" db="EMBL/GenBank/DDBJ databases">
        <title>High activity and specificity of bacteriophage cocktails against carbapenem-resistant Klebsiella pneumoniae belonging to high-risk clones CG258 and ST307.</title>
        <authorList>
            <person name="Jimenez Quiceno J."/>
            <person name="Salazar Ospina L."/>
            <person name="Tellez Carrasquilla S."/>
        </authorList>
    </citation>
    <scope>NUCLEOTIDE SEQUENCE</scope>
</reference>
<evidence type="ECO:0000313" key="1">
    <source>
        <dbReference type="EMBL" id="XCI78028.1"/>
    </source>
</evidence>
<organism evidence="1">
    <name type="scientific">Klebsiella phage FKP3</name>
    <dbReference type="NCBI Taxonomy" id="3231233"/>
    <lineage>
        <taxon>Viruses</taxon>
        <taxon>Duplodnaviria</taxon>
        <taxon>Heunggongvirae</taxon>
        <taxon>Uroviricota</taxon>
        <taxon>Caudoviricetes</taxon>
        <taxon>Stephanstirmvirinae</taxon>
        <taxon>Justusliebigvirus</taxon>
    </lineage>
</organism>